<accession>A0ACB8RU60</accession>
<dbReference type="Proteomes" id="UP000814033">
    <property type="component" value="Unassembled WGS sequence"/>
</dbReference>
<keyword evidence="2" id="KW-1185">Reference proteome</keyword>
<proteinExistence type="predicted"/>
<evidence type="ECO:0000313" key="1">
    <source>
        <dbReference type="EMBL" id="KAI0047681.1"/>
    </source>
</evidence>
<reference evidence="1" key="1">
    <citation type="submission" date="2021-02" db="EMBL/GenBank/DDBJ databases">
        <authorList>
            <consortium name="DOE Joint Genome Institute"/>
            <person name="Ahrendt S."/>
            <person name="Looney B.P."/>
            <person name="Miyauchi S."/>
            <person name="Morin E."/>
            <person name="Drula E."/>
            <person name="Courty P.E."/>
            <person name="Chicoki N."/>
            <person name="Fauchery L."/>
            <person name="Kohler A."/>
            <person name="Kuo A."/>
            <person name="Labutti K."/>
            <person name="Pangilinan J."/>
            <person name="Lipzen A."/>
            <person name="Riley R."/>
            <person name="Andreopoulos W."/>
            <person name="He G."/>
            <person name="Johnson J."/>
            <person name="Barry K.W."/>
            <person name="Grigoriev I.V."/>
            <person name="Nagy L."/>
            <person name="Hibbett D."/>
            <person name="Henrissat B."/>
            <person name="Matheny P.B."/>
            <person name="Labbe J."/>
            <person name="Martin F."/>
        </authorList>
    </citation>
    <scope>NUCLEOTIDE SEQUENCE</scope>
    <source>
        <strain evidence="1">FP105234-sp</strain>
    </source>
</reference>
<gene>
    <name evidence="1" type="ORF">FA95DRAFT_1205817</name>
</gene>
<reference evidence="1" key="2">
    <citation type="journal article" date="2022" name="New Phytol.">
        <title>Evolutionary transition to the ectomycorrhizal habit in the genomes of a hyperdiverse lineage of mushroom-forming fungi.</title>
        <authorList>
            <person name="Looney B."/>
            <person name="Miyauchi S."/>
            <person name="Morin E."/>
            <person name="Drula E."/>
            <person name="Courty P.E."/>
            <person name="Kohler A."/>
            <person name="Kuo A."/>
            <person name="LaButti K."/>
            <person name="Pangilinan J."/>
            <person name="Lipzen A."/>
            <person name="Riley R."/>
            <person name="Andreopoulos W."/>
            <person name="He G."/>
            <person name="Johnson J."/>
            <person name="Nolan M."/>
            <person name="Tritt A."/>
            <person name="Barry K.W."/>
            <person name="Grigoriev I.V."/>
            <person name="Nagy L.G."/>
            <person name="Hibbett D."/>
            <person name="Henrissat B."/>
            <person name="Matheny P.B."/>
            <person name="Labbe J."/>
            <person name="Martin F.M."/>
        </authorList>
    </citation>
    <scope>NUCLEOTIDE SEQUENCE</scope>
    <source>
        <strain evidence="1">FP105234-sp</strain>
    </source>
</reference>
<dbReference type="EMBL" id="MU275900">
    <property type="protein sequence ID" value="KAI0047681.1"/>
    <property type="molecule type" value="Genomic_DNA"/>
</dbReference>
<organism evidence="1 2">
    <name type="scientific">Auriscalpium vulgare</name>
    <dbReference type="NCBI Taxonomy" id="40419"/>
    <lineage>
        <taxon>Eukaryota</taxon>
        <taxon>Fungi</taxon>
        <taxon>Dikarya</taxon>
        <taxon>Basidiomycota</taxon>
        <taxon>Agaricomycotina</taxon>
        <taxon>Agaricomycetes</taxon>
        <taxon>Russulales</taxon>
        <taxon>Auriscalpiaceae</taxon>
        <taxon>Auriscalpium</taxon>
    </lineage>
</organism>
<evidence type="ECO:0000313" key="2">
    <source>
        <dbReference type="Proteomes" id="UP000814033"/>
    </source>
</evidence>
<sequence>MSSSTNKRTDADKRQQYGSTRPSGGHGHKSSAIMLPSNPPISLASATKASDRAAFPVPPPYPHHPASESALPQYPSPPQTHQATQVHRAATVAVAGKYHQAPASAGTYVQQQRYHGPMTVPSGQQAALNVAYSHSQKLSERSGNAGVQRSGRVQTAAGGPKRTGTSSSSSQHAPSSCCKSTLR</sequence>
<protein>
    <submittedName>
        <fullName evidence="1">Uncharacterized protein</fullName>
    </submittedName>
</protein>
<comment type="caution">
    <text evidence="1">The sequence shown here is derived from an EMBL/GenBank/DDBJ whole genome shotgun (WGS) entry which is preliminary data.</text>
</comment>
<name>A0ACB8RU60_9AGAM</name>